<reference evidence="1" key="1">
    <citation type="submission" date="2014-09" db="EMBL/GenBank/DDBJ databases">
        <authorList>
            <person name="Magalhaes I.L.F."/>
            <person name="Oliveira U."/>
            <person name="Santos F.R."/>
            <person name="Vidigal T.H.D.A."/>
            <person name="Brescovit A.D."/>
            <person name="Santos A.J."/>
        </authorList>
    </citation>
    <scope>NUCLEOTIDE SEQUENCE</scope>
    <source>
        <tissue evidence="1">Shoot tissue taken approximately 20 cm above the soil surface</tissue>
    </source>
</reference>
<proteinExistence type="predicted"/>
<name>A0A0A9FEN6_ARUDO</name>
<reference evidence="1" key="2">
    <citation type="journal article" date="2015" name="Data Brief">
        <title>Shoot transcriptome of the giant reed, Arundo donax.</title>
        <authorList>
            <person name="Barrero R.A."/>
            <person name="Guerrero F.D."/>
            <person name="Moolhuijzen P."/>
            <person name="Goolsby J.A."/>
            <person name="Tidwell J."/>
            <person name="Bellgard S.E."/>
            <person name="Bellgard M.I."/>
        </authorList>
    </citation>
    <scope>NUCLEOTIDE SEQUENCE</scope>
    <source>
        <tissue evidence="1">Shoot tissue taken approximately 20 cm above the soil surface</tissue>
    </source>
</reference>
<evidence type="ECO:0000313" key="1">
    <source>
        <dbReference type="EMBL" id="JAE08576.1"/>
    </source>
</evidence>
<dbReference type="EMBL" id="GBRH01189320">
    <property type="protein sequence ID" value="JAE08576.1"/>
    <property type="molecule type" value="Transcribed_RNA"/>
</dbReference>
<organism evidence="1">
    <name type="scientific">Arundo donax</name>
    <name type="common">Giant reed</name>
    <name type="synonym">Donax arundinaceus</name>
    <dbReference type="NCBI Taxonomy" id="35708"/>
    <lineage>
        <taxon>Eukaryota</taxon>
        <taxon>Viridiplantae</taxon>
        <taxon>Streptophyta</taxon>
        <taxon>Embryophyta</taxon>
        <taxon>Tracheophyta</taxon>
        <taxon>Spermatophyta</taxon>
        <taxon>Magnoliopsida</taxon>
        <taxon>Liliopsida</taxon>
        <taxon>Poales</taxon>
        <taxon>Poaceae</taxon>
        <taxon>PACMAD clade</taxon>
        <taxon>Arundinoideae</taxon>
        <taxon>Arundineae</taxon>
        <taxon>Arundo</taxon>
    </lineage>
</organism>
<sequence>MSHTIVVIRHIRLRKLNCTIKQAEVWHTMEA</sequence>
<dbReference type="AlphaFoldDB" id="A0A0A9FEN6"/>
<accession>A0A0A9FEN6</accession>
<protein>
    <submittedName>
        <fullName evidence="1">Uncharacterized protein</fullName>
    </submittedName>
</protein>